<proteinExistence type="predicted"/>
<organism evidence="1">
    <name type="scientific">Siphoviridae sp. ctF7F8</name>
    <dbReference type="NCBI Taxonomy" id="2826211"/>
    <lineage>
        <taxon>Viruses</taxon>
        <taxon>Duplodnaviria</taxon>
        <taxon>Heunggongvirae</taxon>
        <taxon>Uroviricota</taxon>
        <taxon>Caudoviricetes</taxon>
    </lineage>
</organism>
<accession>A0A8S5MJH8</accession>
<protein>
    <submittedName>
        <fullName evidence="1">ECF sigma factor</fullName>
    </submittedName>
</protein>
<dbReference type="EMBL" id="BK014917">
    <property type="protein sequence ID" value="DAD82394.1"/>
    <property type="molecule type" value="Genomic_DNA"/>
</dbReference>
<dbReference type="Gene3D" id="1.10.10.60">
    <property type="entry name" value="Homeodomain-like"/>
    <property type="match status" value="1"/>
</dbReference>
<evidence type="ECO:0000313" key="1">
    <source>
        <dbReference type="EMBL" id="DAD82394.1"/>
    </source>
</evidence>
<sequence>MSKRLYMPISKEFAVGNNFEAEKVSYKRIGSKMQLVYIKEADEQICNDYMRPAWSEDKADEREHKCLIEGKNGMPVRCTKSCFGCPKAGKLNNKTSALCSLEDLRDRNGFEIADPNNSIEQVEWEIEMEQFTDYLKKKGYQLDKILSMLRDGYKIKDISEKLDIKKTTLYKRIGRIKTFYTKFSNCEE</sequence>
<reference evidence="1" key="1">
    <citation type="journal article" date="2021" name="Proc. Natl. Acad. Sci. U.S.A.">
        <title>A Catalog of Tens of Thousands of Viruses from Human Metagenomes Reveals Hidden Associations with Chronic Diseases.</title>
        <authorList>
            <person name="Tisza M.J."/>
            <person name="Buck C.B."/>
        </authorList>
    </citation>
    <scope>NUCLEOTIDE SEQUENCE</scope>
    <source>
        <strain evidence="1">CtF7F8</strain>
    </source>
</reference>
<name>A0A8S5MJH8_9CAUD</name>